<organism evidence="1">
    <name type="scientific">termite gut metagenome</name>
    <dbReference type="NCBI Taxonomy" id="433724"/>
    <lineage>
        <taxon>unclassified sequences</taxon>
        <taxon>metagenomes</taxon>
        <taxon>organismal metagenomes</taxon>
    </lineage>
</organism>
<evidence type="ECO:0008006" key="2">
    <source>
        <dbReference type="Google" id="ProtNLM"/>
    </source>
</evidence>
<protein>
    <recommendedName>
        <fullName evidence="2">Clostripain</fullName>
    </recommendedName>
</protein>
<sequence length="396" mass="44738">MRAMKTLKFLLCLLVIFNSCSCEEDKPEPLRGRTVLVYLAADNNLSSFSENDIDEMTKGVPELESTLDNLIVYVDNANGKPRLFHLKKSSTGIAVQENIWTYELQNSVNVEVMKDVFSRAFTAFPAASYGLVLWSHSDGWLPSSSSSSISRSFGQDGSSKMNISQLHEVLKDYYFDFILFDACFMQSVEVLYELRDCCDYFVGSPTEIPGPGAPYQTVVKSMFTIDRNRNTAAFNVAEAYYDYYAANYNAGKNISNDNWTGGVAVSVVKTTELEQLATVVRNIFSQYLNGQTSIDVSDIMCYNPYQSNSYYYDLDGFIRSLTKSDTNYTVWQGVYRKAVPYYETTEKNYSAFGGMFSMEGSEGLSAYIPTKNLTSHTFYHSFAWYTAAGWDKTELF</sequence>
<name>A0A5J4STJ3_9ZZZZ</name>
<dbReference type="PANTHER" id="PTHR37835">
    <property type="entry name" value="ALPHA-CLOSTRIPAIN"/>
    <property type="match status" value="1"/>
</dbReference>
<evidence type="ECO:0000313" key="1">
    <source>
        <dbReference type="EMBL" id="KAA6348741.1"/>
    </source>
</evidence>
<comment type="caution">
    <text evidence="1">The sequence shown here is derived from an EMBL/GenBank/DDBJ whole genome shotgun (WGS) entry which is preliminary data.</text>
</comment>
<dbReference type="AlphaFoldDB" id="A0A5J4STJ3"/>
<gene>
    <name evidence="1" type="ORF">EZS27_003806</name>
</gene>
<dbReference type="EMBL" id="SNRY01000061">
    <property type="protein sequence ID" value="KAA6348741.1"/>
    <property type="molecule type" value="Genomic_DNA"/>
</dbReference>
<accession>A0A5J4STJ3</accession>
<proteinExistence type="predicted"/>
<dbReference type="PANTHER" id="PTHR37835:SF1">
    <property type="entry name" value="ALPHA-CLOSTRIPAIN"/>
    <property type="match status" value="1"/>
</dbReference>
<dbReference type="InterPro" id="IPR005077">
    <property type="entry name" value="Peptidase_C11"/>
</dbReference>
<dbReference type="Gene3D" id="3.40.50.11970">
    <property type="match status" value="1"/>
</dbReference>
<dbReference type="Pfam" id="PF03415">
    <property type="entry name" value="Peptidase_C11"/>
    <property type="match status" value="1"/>
</dbReference>
<reference evidence="1" key="1">
    <citation type="submission" date="2019-03" db="EMBL/GenBank/DDBJ databases">
        <title>Single cell metagenomics reveals metabolic interactions within the superorganism composed of flagellate Streblomastix strix and complex community of Bacteroidetes bacteria on its surface.</title>
        <authorList>
            <person name="Treitli S.C."/>
            <person name="Kolisko M."/>
            <person name="Husnik F."/>
            <person name="Keeling P."/>
            <person name="Hampl V."/>
        </authorList>
    </citation>
    <scope>NUCLEOTIDE SEQUENCE</scope>
    <source>
        <strain evidence="1">STM</strain>
    </source>
</reference>